<dbReference type="RefSeq" id="WP_090171913.1">
    <property type="nucleotide sequence ID" value="NZ_FOFB01000026.1"/>
</dbReference>
<gene>
    <name evidence="1" type="ORF">SAMN05444359_12636</name>
</gene>
<dbReference type="EMBL" id="FOFB01000026">
    <property type="protein sequence ID" value="SER16400.1"/>
    <property type="molecule type" value="Genomic_DNA"/>
</dbReference>
<organism evidence="1 2">
    <name type="scientific">Neolewinella agarilytica</name>
    <dbReference type="NCBI Taxonomy" id="478744"/>
    <lineage>
        <taxon>Bacteria</taxon>
        <taxon>Pseudomonadati</taxon>
        <taxon>Bacteroidota</taxon>
        <taxon>Saprospiria</taxon>
        <taxon>Saprospirales</taxon>
        <taxon>Lewinellaceae</taxon>
        <taxon>Neolewinella</taxon>
    </lineage>
</organism>
<proteinExistence type="predicted"/>
<dbReference type="AlphaFoldDB" id="A0A1H9LYA7"/>
<evidence type="ECO:0000313" key="2">
    <source>
        <dbReference type="Proteomes" id="UP000199021"/>
    </source>
</evidence>
<accession>A0A1H9LYA7</accession>
<keyword evidence="2" id="KW-1185">Reference proteome</keyword>
<evidence type="ECO:0000313" key="1">
    <source>
        <dbReference type="EMBL" id="SER16400.1"/>
    </source>
</evidence>
<dbReference type="OrthoDB" id="1500967at2"/>
<sequence>MSQLLKVAGGLALLYQLVGSRVSGAILDRFTYDLAGIRRQDIAMRIEAGRVLATIDIRLFLKQTLGPDIRLTAVSLNFSQQGGYLGNIRANQNVLLPNARTVEVPLRLRVPAGSFLIHLQRLLEGGRGAALAPIDISGSLFLSNGRELPVRLTMNFFSFS</sequence>
<dbReference type="InParanoid" id="A0A1H9LYA7"/>
<dbReference type="Proteomes" id="UP000199021">
    <property type="component" value="Unassembled WGS sequence"/>
</dbReference>
<protein>
    <recommendedName>
        <fullName evidence="3">Late embryogenesis abundant protein</fullName>
    </recommendedName>
</protein>
<reference evidence="2" key="1">
    <citation type="submission" date="2016-10" db="EMBL/GenBank/DDBJ databases">
        <authorList>
            <person name="Varghese N."/>
            <person name="Submissions S."/>
        </authorList>
    </citation>
    <scope>NUCLEOTIDE SEQUENCE [LARGE SCALE GENOMIC DNA]</scope>
    <source>
        <strain evidence="2">DSM 24740</strain>
    </source>
</reference>
<name>A0A1H9LYA7_9BACT</name>
<evidence type="ECO:0008006" key="3">
    <source>
        <dbReference type="Google" id="ProtNLM"/>
    </source>
</evidence>
<dbReference type="STRING" id="478744.SAMN05444359_12636"/>